<dbReference type="Gene3D" id="1.10.132.100">
    <property type="match status" value="1"/>
</dbReference>
<sequence>MKPTFNLLDEPWIKVRTLHGDSEVVGLKEFFKRCDQFTTFDGETPTQNVAIFRLLMAVYIQTIRQFDAWADLSEKELWESIRDDDEIGDDVCAYLEEHRDRFWLISPDTPFFQVADLHTKKGEYKSAAELVPDAGPSLFSTQTRETANQLPLDLAARWLVHRQAYDFSGIKTGVEGDPRVKGGKGYPIGPGWAGNLGHTLLTGSTLKDLLLLNLPVRAIFPDGTSAFGQDLAPWEREPDTARSRTLEDFTEPNGVVDILTWQQRRIRLFLSAEGTTVHEVIIANGDRINPQNCFGEPYSAQRYSKAKSKKGVDVYFARDLDPDLTVWRGVQATLMSGGQQQNDKVAPAVEQLRGEVGAAIGETYAGKLVGLWLVGMTYGAQQSSFADEIAETLPIHLGLLTHDGQRLRQSALEAIDVVFKLRGNLRWFYQGLDRSLGGSSEHDFEAPIGAWMSLLEAEFTRWISTLNLGFDAEEALKRWLETLRAVTLQTVQTAVEAAGPRAAIGVVLTDGNGNEALHNAARYELWIRARIRELTQVENPLTQKNED</sequence>
<dbReference type="OrthoDB" id="3187690at2"/>
<dbReference type="Pfam" id="PF09481">
    <property type="entry name" value="CRISPR_Cse1"/>
    <property type="match status" value="1"/>
</dbReference>
<name>A0A2N6VN11_9MICO</name>
<accession>A0A2N6VN11</accession>
<protein>
    <submittedName>
        <fullName evidence="1">Type I-E CRISPR-associated protein Cse1/CasA</fullName>
    </submittedName>
</protein>
<dbReference type="EMBL" id="PNHK01000002">
    <property type="protein sequence ID" value="PMD05408.1"/>
    <property type="molecule type" value="Genomic_DNA"/>
</dbReference>
<comment type="caution">
    <text evidence="1">The sequence shown here is derived from an EMBL/GenBank/DDBJ whole genome shotgun (WGS) entry which is preliminary data.</text>
</comment>
<reference evidence="1 2" key="1">
    <citation type="submission" date="2017-09" db="EMBL/GenBank/DDBJ databases">
        <title>Bacterial strain isolated from the female urinary microbiota.</title>
        <authorList>
            <person name="Thomas-White K."/>
            <person name="Kumar N."/>
            <person name="Forster S."/>
            <person name="Putonti C."/>
            <person name="Lawley T."/>
            <person name="Wolfe A.J."/>
        </authorList>
    </citation>
    <scope>NUCLEOTIDE SEQUENCE [LARGE SCALE GENOMIC DNA]</scope>
    <source>
        <strain evidence="1 2">UMB1301</strain>
    </source>
</reference>
<evidence type="ECO:0000313" key="1">
    <source>
        <dbReference type="EMBL" id="PMD05408.1"/>
    </source>
</evidence>
<dbReference type="AlphaFoldDB" id="A0A2N6VN11"/>
<dbReference type="InterPro" id="IPR013381">
    <property type="entry name" value="CRISPR-assoc_prot_Cse1"/>
</dbReference>
<gene>
    <name evidence="1" type="primary">casA</name>
    <name evidence="1" type="ORF">CJ199_05155</name>
</gene>
<dbReference type="NCBIfam" id="TIGR02547">
    <property type="entry name" value="casA_cse1"/>
    <property type="match status" value="1"/>
</dbReference>
<proteinExistence type="predicted"/>
<organism evidence="1 2">
    <name type="scientific">Brevibacterium paucivorans</name>
    <dbReference type="NCBI Taxonomy" id="170994"/>
    <lineage>
        <taxon>Bacteria</taxon>
        <taxon>Bacillati</taxon>
        <taxon>Actinomycetota</taxon>
        <taxon>Actinomycetes</taxon>
        <taxon>Micrococcales</taxon>
        <taxon>Brevibacteriaceae</taxon>
        <taxon>Brevibacterium</taxon>
    </lineage>
</organism>
<dbReference type="RefSeq" id="WP_102238442.1">
    <property type="nucleotide sequence ID" value="NZ_PNHK01000002.1"/>
</dbReference>
<evidence type="ECO:0000313" key="2">
    <source>
        <dbReference type="Proteomes" id="UP000235598"/>
    </source>
</evidence>
<dbReference type="Proteomes" id="UP000235598">
    <property type="component" value="Unassembled WGS sequence"/>
</dbReference>